<dbReference type="SUPFAM" id="SSF46689">
    <property type="entry name" value="Homeodomain-like"/>
    <property type="match status" value="1"/>
</dbReference>
<protein>
    <recommendedName>
        <fullName evidence="4">HTH araC/xylS-type domain-containing protein</fullName>
    </recommendedName>
</protein>
<dbReference type="InterPro" id="IPR018060">
    <property type="entry name" value="HTH_AraC"/>
</dbReference>
<proteinExistence type="predicted"/>
<dbReference type="SMART" id="SM00342">
    <property type="entry name" value="HTH_ARAC"/>
    <property type="match status" value="1"/>
</dbReference>
<comment type="caution">
    <text evidence="5">The sequence shown here is derived from an EMBL/GenBank/DDBJ whole genome shotgun (WGS) entry which is preliminary data.</text>
</comment>
<keyword evidence="6" id="KW-1185">Reference proteome</keyword>
<dbReference type="RefSeq" id="WP_196937321.1">
    <property type="nucleotide sequence ID" value="NZ_MU158689.1"/>
</dbReference>
<dbReference type="InterPro" id="IPR009057">
    <property type="entry name" value="Homeodomain-like_sf"/>
</dbReference>
<sequence length="267" mass="30120">MKRIQIVRGKISTDTMAACSTYDFIISFREQGTLRRGEGQISLHRGQEVDRLAEDAQVYHVFFDAVHISDPLELAFLHQEAGRLSFAVSQLESAYLAQLIFTLLHHIGPEENPVNTLLVHNVIEQIVLTLMVRTDKPQGITVGRPLQSAHETAHRYLSFIKNHVREHKNVSYYCLKLGVPAKALAQATKITYGCTPKELIHRELMRIATEYLVLTTMSVKQIAYTLGFEENNNFSALFKRHTGITPRAFRERATASAVPAPEEHVAS</sequence>
<dbReference type="Pfam" id="PF12833">
    <property type="entry name" value="HTH_18"/>
    <property type="match status" value="1"/>
</dbReference>
<reference evidence="5 6" key="1">
    <citation type="submission" date="2018-02" db="EMBL/GenBank/DDBJ databases">
        <title>Sphingobacterium KA21.</title>
        <authorList>
            <person name="Vasarhelyi B.M."/>
            <person name="Deshmukh S."/>
            <person name="Balint B."/>
            <person name="Kukolya J."/>
        </authorList>
    </citation>
    <scope>NUCLEOTIDE SEQUENCE [LARGE SCALE GENOMIC DNA]</scope>
    <source>
        <strain evidence="5 6">Ka21</strain>
    </source>
</reference>
<evidence type="ECO:0000259" key="4">
    <source>
        <dbReference type="PROSITE" id="PS01124"/>
    </source>
</evidence>
<dbReference type="PROSITE" id="PS01124">
    <property type="entry name" value="HTH_ARAC_FAMILY_2"/>
    <property type="match status" value="1"/>
</dbReference>
<dbReference type="InterPro" id="IPR020449">
    <property type="entry name" value="Tscrpt_reg_AraC-type_HTH"/>
</dbReference>
<keyword evidence="3" id="KW-0804">Transcription</keyword>
<evidence type="ECO:0000313" key="5">
    <source>
        <dbReference type="EMBL" id="MBE8719302.1"/>
    </source>
</evidence>
<evidence type="ECO:0000256" key="1">
    <source>
        <dbReference type="ARBA" id="ARBA00023015"/>
    </source>
</evidence>
<dbReference type="EMBL" id="PSKQ01000010">
    <property type="protein sequence ID" value="MBE8719302.1"/>
    <property type="molecule type" value="Genomic_DNA"/>
</dbReference>
<dbReference type="PANTHER" id="PTHR43280">
    <property type="entry name" value="ARAC-FAMILY TRANSCRIPTIONAL REGULATOR"/>
    <property type="match status" value="1"/>
</dbReference>
<name>A0ABR9T3R4_9SPHI</name>
<evidence type="ECO:0000256" key="2">
    <source>
        <dbReference type="ARBA" id="ARBA00023125"/>
    </source>
</evidence>
<evidence type="ECO:0000313" key="6">
    <source>
        <dbReference type="Proteomes" id="UP000618319"/>
    </source>
</evidence>
<dbReference type="Gene3D" id="1.10.10.60">
    <property type="entry name" value="Homeodomain-like"/>
    <property type="match status" value="1"/>
</dbReference>
<dbReference type="PANTHER" id="PTHR43280:SF32">
    <property type="entry name" value="TRANSCRIPTIONAL REGULATORY PROTEIN"/>
    <property type="match status" value="1"/>
</dbReference>
<evidence type="ECO:0000256" key="3">
    <source>
        <dbReference type="ARBA" id="ARBA00023163"/>
    </source>
</evidence>
<organism evidence="5 6">
    <name type="scientific">Sphingobacterium pedocola</name>
    <dbReference type="NCBI Taxonomy" id="2082722"/>
    <lineage>
        <taxon>Bacteria</taxon>
        <taxon>Pseudomonadati</taxon>
        <taxon>Bacteroidota</taxon>
        <taxon>Sphingobacteriia</taxon>
        <taxon>Sphingobacteriales</taxon>
        <taxon>Sphingobacteriaceae</taxon>
        <taxon>Sphingobacterium</taxon>
    </lineage>
</organism>
<keyword evidence="1" id="KW-0805">Transcription regulation</keyword>
<gene>
    <name evidence="5" type="ORF">C4F40_00980</name>
</gene>
<keyword evidence="2" id="KW-0238">DNA-binding</keyword>
<dbReference type="PRINTS" id="PR00032">
    <property type="entry name" value="HTHARAC"/>
</dbReference>
<accession>A0ABR9T3R4</accession>
<feature type="domain" description="HTH araC/xylS-type" evidence="4">
    <location>
        <begin position="154"/>
        <end position="252"/>
    </location>
</feature>
<dbReference type="Proteomes" id="UP000618319">
    <property type="component" value="Unassembled WGS sequence"/>
</dbReference>